<dbReference type="EnsemblMetazoa" id="CJA25631.1">
    <property type="protein sequence ID" value="CJA25631.1"/>
    <property type="gene ID" value="WBGene00181203"/>
</dbReference>
<reference evidence="2" key="2">
    <citation type="submission" date="2022-06" db="UniProtKB">
        <authorList>
            <consortium name="EnsemblMetazoa"/>
        </authorList>
    </citation>
    <scope>IDENTIFICATION</scope>
    <source>
        <strain evidence="2">DF5081</strain>
    </source>
</reference>
<proteinExistence type="predicted"/>
<sequence length="211" mass="24285">MYVRFSFKVRPNARNNQEICDKWLMVTPMHYQIPQGSSMEISLTVSITTDILRRIHDLSKNGQLQEILVLHLENGRDYFIPVSATYNSSCFGTTLEKLLAIRPKTEINLIDFDDEYSVSASDDCPRDVPRVIYRLVRALRTRGAKQLDPNEDQNNLVFNSIRTALETGNPDDLSNFASSFMLYSALIRLLDSLDEPIILDKEFVKYRTDAR</sequence>
<dbReference type="AlphaFoldDB" id="A0A8R1E5G4"/>
<name>A0A8R1E5G4_CAEJA</name>
<keyword evidence="3" id="KW-1185">Reference proteome</keyword>
<protein>
    <recommendedName>
        <fullName evidence="1">OCRL-1/2 ASH domain-containing protein</fullName>
    </recommendedName>
</protein>
<dbReference type="InterPro" id="IPR048869">
    <property type="entry name" value="OCRL-1_2_ASH"/>
</dbReference>
<dbReference type="Gene3D" id="2.60.40.10">
    <property type="entry name" value="Immunoglobulins"/>
    <property type="match status" value="1"/>
</dbReference>
<evidence type="ECO:0000259" key="1">
    <source>
        <dbReference type="Pfam" id="PF21310"/>
    </source>
</evidence>
<accession>A0A8R1E5G4</accession>
<organism evidence="2 3">
    <name type="scientific">Caenorhabditis japonica</name>
    <dbReference type="NCBI Taxonomy" id="281687"/>
    <lineage>
        <taxon>Eukaryota</taxon>
        <taxon>Metazoa</taxon>
        <taxon>Ecdysozoa</taxon>
        <taxon>Nematoda</taxon>
        <taxon>Chromadorea</taxon>
        <taxon>Rhabditida</taxon>
        <taxon>Rhabditina</taxon>
        <taxon>Rhabditomorpha</taxon>
        <taxon>Rhabditoidea</taxon>
        <taxon>Rhabditidae</taxon>
        <taxon>Peloderinae</taxon>
        <taxon>Caenorhabditis</taxon>
    </lineage>
</organism>
<dbReference type="Pfam" id="PF21310">
    <property type="entry name" value="OCRL-like_ASH"/>
    <property type="match status" value="1"/>
</dbReference>
<dbReference type="InterPro" id="IPR013783">
    <property type="entry name" value="Ig-like_fold"/>
</dbReference>
<dbReference type="Proteomes" id="UP000005237">
    <property type="component" value="Unassembled WGS sequence"/>
</dbReference>
<feature type="domain" description="OCRL-1/2 ASH" evidence="1">
    <location>
        <begin position="3"/>
        <end position="86"/>
    </location>
</feature>
<evidence type="ECO:0000313" key="2">
    <source>
        <dbReference type="EnsemblMetazoa" id="CJA25631.1"/>
    </source>
</evidence>
<reference evidence="3" key="1">
    <citation type="submission" date="2010-08" db="EMBL/GenBank/DDBJ databases">
        <authorList>
            <consortium name="Caenorhabditis japonica Sequencing Consortium"/>
            <person name="Wilson R.K."/>
        </authorList>
    </citation>
    <scope>NUCLEOTIDE SEQUENCE [LARGE SCALE GENOMIC DNA]</scope>
    <source>
        <strain evidence="3">DF5081</strain>
    </source>
</reference>
<evidence type="ECO:0000313" key="3">
    <source>
        <dbReference type="Proteomes" id="UP000005237"/>
    </source>
</evidence>